<dbReference type="SMART" id="SM00450">
    <property type="entry name" value="RHOD"/>
    <property type="match status" value="2"/>
</dbReference>
<accession>A0A1M6UYN6</accession>
<dbReference type="InterPro" id="IPR036873">
    <property type="entry name" value="Rhodanese-like_dom_sf"/>
</dbReference>
<dbReference type="InterPro" id="IPR001307">
    <property type="entry name" value="Thiosulphate_STrfase_CS"/>
</dbReference>
<evidence type="ECO:0000259" key="4">
    <source>
        <dbReference type="PROSITE" id="PS50206"/>
    </source>
</evidence>
<keyword evidence="1 5" id="KW-0808">Transferase</keyword>
<feature type="domain" description="Rhodanese" evidence="4">
    <location>
        <begin position="167"/>
        <end position="267"/>
    </location>
</feature>
<reference evidence="5 6" key="1">
    <citation type="submission" date="2016-11" db="EMBL/GenBank/DDBJ databases">
        <authorList>
            <person name="Jaros S."/>
            <person name="Januszkiewicz K."/>
            <person name="Wedrychowicz H."/>
        </authorList>
    </citation>
    <scope>NUCLEOTIDE SEQUENCE [LARGE SCALE GENOMIC DNA]</scope>
    <source>
        <strain evidence="5 6">DSM 43832</strain>
    </source>
</reference>
<organism evidence="5 6">
    <name type="scientific">Pseudonocardia thermophila</name>
    <dbReference type="NCBI Taxonomy" id="1848"/>
    <lineage>
        <taxon>Bacteria</taxon>
        <taxon>Bacillati</taxon>
        <taxon>Actinomycetota</taxon>
        <taxon>Actinomycetes</taxon>
        <taxon>Pseudonocardiales</taxon>
        <taxon>Pseudonocardiaceae</taxon>
        <taxon>Pseudonocardia</taxon>
    </lineage>
</organism>
<proteinExistence type="predicted"/>
<evidence type="ECO:0000256" key="1">
    <source>
        <dbReference type="ARBA" id="ARBA00022679"/>
    </source>
</evidence>
<dbReference type="AlphaFoldDB" id="A0A1M6UYN6"/>
<gene>
    <name evidence="5" type="ORF">SAMN05443637_11188</name>
</gene>
<dbReference type="Gene3D" id="3.40.250.10">
    <property type="entry name" value="Rhodanese-like domain"/>
    <property type="match status" value="2"/>
</dbReference>
<dbReference type="PANTHER" id="PTHR11364:SF27">
    <property type="entry name" value="SULFURTRANSFERASE"/>
    <property type="match status" value="1"/>
</dbReference>
<dbReference type="PANTHER" id="PTHR11364">
    <property type="entry name" value="THIOSULFATE SULFERTANSFERASE"/>
    <property type="match status" value="1"/>
</dbReference>
<evidence type="ECO:0000256" key="3">
    <source>
        <dbReference type="SAM" id="MobiDB-lite"/>
    </source>
</evidence>
<dbReference type="SUPFAM" id="SSF52821">
    <property type="entry name" value="Rhodanese/Cell cycle control phosphatase"/>
    <property type="match status" value="2"/>
</dbReference>
<name>A0A1M6UYN6_PSETH</name>
<dbReference type="PROSITE" id="PS00380">
    <property type="entry name" value="RHODANESE_1"/>
    <property type="match status" value="1"/>
</dbReference>
<dbReference type="EMBL" id="FRAP01000011">
    <property type="protein sequence ID" value="SHK74241.1"/>
    <property type="molecule type" value="Genomic_DNA"/>
</dbReference>
<dbReference type="OrthoDB" id="9770030at2"/>
<dbReference type="PROSITE" id="PS50206">
    <property type="entry name" value="RHODANESE_3"/>
    <property type="match status" value="2"/>
</dbReference>
<dbReference type="CDD" id="cd01449">
    <property type="entry name" value="TST_Repeat_2"/>
    <property type="match status" value="1"/>
</dbReference>
<evidence type="ECO:0000313" key="5">
    <source>
        <dbReference type="EMBL" id="SHK74241.1"/>
    </source>
</evidence>
<dbReference type="InterPro" id="IPR001763">
    <property type="entry name" value="Rhodanese-like_dom"/>
</dbReference>
<keyword evidence="6" id="KW-1185">Reference proteome</keyword>
<dbReference type="Proteomes" id="UP000184363">
    <property type="component" value="Unassembled WGS sequence"/>
</dbReference>
<keyword evidence="5" id="KW-0670">Pyruvate</keyword>
<dbReference type="CDD" id="cd01448">
    <property type="entry name" value="TST_Repeat_1"/>
    <property type="match status" value="1"/>
</dbReference>
<dbReference type="RefSeq" id="WP_073457805.1">
    <property type="nucleotide sequence ID" value="NZ_FRAP01000011.1"/>
</dbReference>
<evidence type="ECO:0000313" key="6">
    <source>
        <dbReference type="Proteomes" id="UP000184363"/>
    </source>
</evidence>
<dbReference type="GO" id="GO:0004792">
    <property type="term" value="F:thiosulfate-cyanide sulfurtransferase activity"/>
    <property type="evidence" value="ECO:0007669"/>
    <property type="project" value="InterPro"/>
</dbReference>
<dbReference type="Pfam" id="PF00581">
    <property type="entry name" value="Rhodanese"/>
    <property type="match status" value="2"/>
</dbReference>
<feature type="domain" description="Rhodanese" evidence="4">
    <location>
        <begin position="16"/>
        <end position="134"/>
    </location>
</feature>
<feature type="region of interest" description="Disordered" evidence="3">
    <location>
        <begin position="181"/>
        <end position="205"/>
    </location>
</feature>
<protein>
    <submittedName>
        <fullName evidence="5">Thiosulfate/3-mercaptopyruvate sulfurtransferase</fullName>
    </submittedName>
</protein>
<dbReference type="STRING" id="1848.SAMN05443637_11188"/>
<keyword evidence="2" id="KW-0677">Repeat</keyword>
<evidence type="ECO:0000256" key="2">
    <source>
        <dbReference type="ARBA" id="ARBA00022737"/>
    </source>
</evidence>
<sequence>MTRPLVTAEEVADRLGDDSVVILDVRWQLGGPPGRRAYLAGHIPGARFVDLETDLTGPPHPGAGRHPLPARTDLAAAARRWGVRPGCTVVCYDDRTGPGATRAWWLLHGAPDVEVLVLDGGFSAWTAAGLPVETGPVPDPDPGPLPDVGPGLPVVDADAVARWTGPLIDVRAPERYRGEEEPVDPVAGHVPGAVNVPAGRLTGPDGRMLDPDRLRALFAAAGVDDRTARVAVYCGSGITATQGVLALHLLRVPAVLYPGSWSGWICDPARPIATDLPRSTT</sequence>
<dbReference type="InterPro" id="IPR045078">
    <property type="entry name" value="TST/MPST-like"/>
</dbReference>